<name>A0A3S8RT23_9BACL</name>
<dbReference type="NCBIfam" id="TIGR03609">
    <property type="entry name" value="S_layer_CsaB"/>
    <property type="match status" value="1"/>
</dbReference>
<dbReference type="EMBL" id="CP034248">
    <property type="protein sequence ID" value="AZK45887.1"/>
    <property type="molecule type" value="Genomic_DNA"/>
</dbReference>
<reference evidence="3 4" key="1">
    <citation type="submission" date="2018-11" db="EMBL/GenBank/DDBJ databases">
        <title>Genome sequencing of Paenibacillus lentus DSM25539(T).</title>
        <authorList>
            <person name="Kook J.-K."/>
            <person name="Park S.-N."/>
            <person name="Lim Y.K."/>
        </authorList>
    </citation>
    <scope>NUCLEOTIDE SEQUENCE [LARGE SCALE GENOMIC DNA]</scope>
    <source>
        <strain evidence="3 4">DSM 25539</strain>
    </source>
</reference>
<evidence type="ECO:0000256" key="1">
    <source>
        <dbReference type="SAM" id="MobiDB-lite"/>
    </source>
</evidence>
<sequence length="404" mass="44184">MVTTSSQTVVVSGYYGFRNIGDEAVLQSILAALEEESKAAGIRLEPVVLSIDPEWTTRTYSVKAVHRMKFGEVRNAIKNSSGLISGGGSLLQDATGIKSIPYYLGVIKLAQWMRKPTFIYAQGVGPVNRGIFRPFIASVFRRCEYVSVRDVESAALLKATGVPKNMIEVVPDPVMGLSLPGDTNSEAEASLSDSSASPASTGASVASGEAKNAAGANSASQRELPVVGVSVRYWNPQRAELMKLAEGLNAIMSRMPFHIRFLPFHYPGDEEASRFVMNMLNPINEYDSEVSIAPQSETPLEMLEEVSRCDLLIGMRLHSLIYAASQNVPLLGISYDPKIDHFLARLGSVPVGTSFDLDHRIVAAESERLLLDQEGWRTSHAAQLEALRREAQLPAKRIVEYLRK</sequence>
<proteinExistence type="predicted"/>
<evidence type="ECO:0000313" key="4">
    <source>
        <dbReference type="Proteomes" id="UP000273145"/>
    </source>
</evidence>
<dbReference type="Proteomes" id="UP000273145">
    <property type="component" value="Chromosome"/>
</dbReference>
<dbReference type="GO" id="GO:0016740">
    <property type="term" value="F:transferase activity"/>
    <property type="evidence" value="ECO:0007669"/>
    <property type="project" value="UniProtKB-KW"/>
</dbReference>
<dbReference type="PANTHER" id="PTHR36836">
    <property type="entry name" value="COLANIC ACID BIOSYNTHESIS PROTEIN WCAK"/>
    <property type="match status" value="1"/>
</dbReference>
<dbReference type="KEGG" id="plen:EIM92_06455"/>
<keyword evidence="4" id="KW-1185">Reference proteome</keyword>
<dbReference type="AlphaFoldDB" id="A0A3S8RT23"/>
<dbReference type="InterPro" id="IPR019896">
    <property type="entry name" value="Polysacch_pyruvyl_Trfase_CsaB"/>
</dbReference>
<feature type="compositionally biased region" description="Low complexity" evidence="1">
    <location>
        <begin position="186"/>
        <end position="207"/>
    </location>
</feature>
<organism evidence="3 4">
    <name type="scientific">Paenibacillus lentus</name>
    <dbReference type="NCBI Taxonomy" id="1338368"/>
    <lineage>
        <taxon>Bacteria</taxon>
        <taxon>Bacillati</taxon>
        <taxon>Bacillota</taxon>
        <taxon>Bacilli</taxon>
        <taxon>Bacillales</taxon>
        <taxon>Paenibacillaceae</taxon>
        <taxon>Paenibacillus</taxon>
    </lineage>
</organism>
<feature type="region of interest" description="Disordered" evidence="1">
    <location>
        <begin position="181"/>
        <end position="208"/>
    </location>
</feature>
<dbReference type="InterPro" id="IPR007345">
    <property type="entry name" value="Polysacch_pyruvyl_Trfase"/>
</dbReference>
<gene>
    <name evidence="3" type="primary">csaB</name>
    <name evidence="3" type="ORF">EIM92_06455</name>
</gene>
<dbReference type="OrthoDB" id="3199616at2"/>
<evidence type="ECO:0000313" key="3">
    <source>
        <dbReference type="EMBL" id="AZK45887.1"/>
    </source>
</evidence>
<accession>A0A3S8RT23</accession>
<protein>
    <submittedName>
        <fullName evidence="3">Polysaccharide pyruvyl transferase CsaB</fullName>
    </submittedName>
</protein>
<dbReference type="PANTHER" id="PTHR36836:SF1">
    <property type="entry name" value="COLANIC ACID BIOSYNTHESIS PROTEIN WCAK"/>
    <property type="match status" value="1"/>
</dbReference>
<dbReference type="Pfam" id="PF04230">
    <property type="entry name" value="PS_pyruv_trans"/>
    <property type="match status" value="1"/>
</dbReference>
<feature type="domain" description="Polysaccharide pyruvyl transferase" evidence="2">
    <location>
        <begin position="19"/>
        <end position="337"/>
    </location>
</feature>
<evidence type="ECO:0000259" key="2">
    <source>
        <dbReference type="Pfam" id="PF04230"/>
    </source>
</evidence>
<dbReference type="RefSeq" id="WP_125081982.1">
    <property type="nucleotide sequence ID" value="NZ_CP034248.1"/>
</dbReference>
<keyword evidence="3" id="KW-0808">Transferase</keyword>